<evidence type="ECO:0000256" key="1">
    <source>
        <dbReference type="SAM" id="MobiDB-lite"/>
    </source>
</evidence>
<feature type="signal peptide" evidence="2">
    <location>
        <begin position="1"/>
        <end position="17"/>
    </location>
</feature>
<dbReference type="Pfam" id="PF00147">
    <property type="entry name" value="Fibrinogen_C"/>
    <property type="match status" value="1"/>
</dbReference>
<name>A0ABV0TPX0_9TELE</name>
<protein>
    <recommendedName>
        <fullName evidence="3">Fibrinogen C-terminal domain-containing protein</fullName>
    </recommendedName>
</protein>
<keyword evidence="5" id="KW-1185">Reference proteome</keyword>
<dbReference type="InterPro" id="IPR002181">
    <property type="entry name" value="Fibrinogen_a/b/g_C_dom"/>
</dbReference>
<feature type="compositionally biased region" description="Pro residues" evidence="1">
    <location>
        <begin position="81"/>
        <end position="91"/>
    </location>
</feature>
<dbReference type="NCBIfam" id="NF040941">
    <property type="entry name" value="GGGWT_bact"/>
    <property type="match status" value="1"/>
</dbReference>
<evidence type="ECO:0000313" key="4">
    <source>
        <dbReference type="EMBL" id="MEQ2234282.1"/>
    </source>
</evidence>
<feature type="chain" id="PRO_5045963826" description="Fibrinogen C-terminal domain-containing protein" evidence="2">
    <location>
        <begin position="18"/>
        <end position="241"/>
    </location>
</feature>
<dbReference type="Proteomes" id="UP001482620">
    <property type="component" value="Unassembled WGS sequence"/>
</dbReference>
<reference evidence="4 5" key="1">
    <citation type="submission" date="2021-06" db="EMBL/GenBank/DDBJ databases">
        <authorList>
            <person name="Palmer J.M."/>
        </authorList>
    </citation>
    <scope>NUCLEOTIDE SEQUENCE [LARGE SCALE GENOMIC DNA]</scope>
    <source>
        <strain evidence="5">if_2019</strain>
        <tissue evidence="4">Muscle</tissue>
    </source>
</reference>
<dbReference type="EMBL" id="JAHRIQ010039214">
    <property type="protein sequence ID" value="MEQ2234282.1"/>
    <property type="molecule type" value="Genomic_DNA"/>
</dbReference>
<dbReference type="PROSITE" id="PS51406">
    <property type="entry name" value="FIBRINOGEN_C_2"/>
    <property type="match status" value="1"/>
</dbReference>
<evidence type="ECO:0000313" key="5">
    <source>
        <dbReference type="Proteomes" id="UP001482620"/>
    </source>
</evidence>
<gene>
    <name evidence="4" type="ORF">ILYODFUR_030281</name>
</gene>
<feature type="region of interest" description="Disordered" evidence="1">
    <location>
        <begin position="74"/>
        <end position="109"/>
    </location>
</feature>
<dbReference type="SUPFAM" id="SSF56496">
    <property type="entry name" value="Fibrinogen C-terminal domain-like"/>
    <property type="match status" value="1"/>
</dbReference>
<sequence length="241" mass="25463">MKLSSILFLLAPLLISGKEVKLPVDCNDIYNNDNKQPSGVYIIYPSGGTSAIQVYCDMDSEGGRWTNWDAGAADSVETPRLPSPQTPPLAPPGRAQGIPRPAERHSPSSVSWAVPWASSGSRDATLSSTGVNHNMRQLSWGAISKPTPALCLSPVGYSRVEEGSASLDKMGSRAHTLVGPLGDGLVSLVRAWPGHVPRGETQPLGALRRVSTPGLAPWWDLGSAILGGVTCLDFVVLMKAS</sequence>
<dbReference type="InterPro" id="IPR014716">
    <property type="entry name" value="Fibrinogen_a/b/g_C_1"/>
</dbReference>
<dbReference type="InterPro" id="IPR036056">
    <property type="entry name" value="Fibrinogen-like_C"/>
</dbReference>
<evidence type="ECO:0000256" key="2">
    <source>
        <dbReference type="SAM" id="SignalP"/>
    </source>
</evidence>
<proteinExistence type="predicted"/>
<feature type="domain" description="Fibrinogen C-terminal" evidence="3">
    <location>
        <begin position="17"/>
        <end position="66"/>
    </location>
</feature>
<keyword evidence="2" id="KW-0732">Signal</keyword>
<evidence type="ECO:0000259" key="3">
    <source>
        <dbReference type="PROSITE" id="PS51406"/>
    </source>
</evidence>
<dbReference type="Gene3D" id="3.90.215.10">
    <property type="entry name" value="Gamma Fibrinogen, chain A, domain 1"/>
    <property type="match status" value="1"/>
</dbReference>
<accession>A0ABV0TPX0</accession>
<comment type="caution">
    <text evidence="4">The sequence shown here is derived from an EMBL/GenBank/DDBJ whole genome shotgun (WGS) entry which is preliminary data.</text>
</comment>
<organism evidence="4 5">
    <name type="scientific">Ilyodon furcidens</name>
    <name type="common">goldbreast splitfin</name>
    <dbReference type="NCBI Taxonomy" id="33524"/>
    <lineage>
        <taxon>Eukaryota</taxon>
        <taxon>Metazoa</taxon>
        <taxon>Chordata</taxon>
        <taxon>Craniata</taxon>
        <taxon>Vertebrata</taxon>
        <taxon>Euteleostomi</taxon>
        <taxon>Actinopterygii</taxon>
        <taxon>Neopterygii</taxon>
        <taxon>Teleostei</taxon>
        <taxon>Neoteleostei</taxon>
        <taxon>Acanthomorphata</taxon>
        <taxon>Ovalentaria</taxon>
        <taxon>Atherinomorphae</taxon>
        <taxon>Cyprinodontiformes</taxon>
        <taxon>Goodeidae</taxon>
        <taxon>Ilyodon</taxon>
    </lineage>
</organism>